<dbReference type="EMBL" id="JNBR01001452">
    <property type="protein sequence ID" value="OQR87282.1"/>
    <property type="molecule type" value="Genomic_DNA"/>
</dbReference>
<keyword evidence="4" id="KW-1185">Reference proteome</keyword>
<organism evidence="3 4">
    <name type="scientific">Achlya hypogyna</name>
    <name type="common">Oomycete</name>
    <name type="synonym">Protoachlya hypogyna</name>
    <dbReference type="NCBI Taxonomy" id="1202772"/>
    <lineage>
        <taxon>Eukaryota</taxon>
        <taxon>Sar</taxon>
        <taxon>Stramenopiles</taxon>
        <taxon>Oomycota</taxon>
        <taxon>Saprolegniomycetes</taxon>
        <taxon>Saprolegniales</taxon>
        <taxon>Achlyaceae</taxon>
        <taxon>Achlya</taxon>
    </lineage>
</organism>
<evidence type="ECO:0000256" key="1">
    <source>
        <dbReference type="SAM" id="Phobius"/>
    </source>
</evidence>
<dbReference type="STRING" id="1202772.A0A1V9YNJ1"/>
<protein>
    <submittedName>
        <fullName evidence="3">Voltage-gated Ion Channel (VIC) Superfamily</fullName>
    </submittedName>
</protein>
<feature type="transmembrane region" description="Helical" evidence="1">
    <location>
        <begin position="282"/>
        <end position="304"/>
    </location>
</feature>
<evidence type="ECO:0000259" key="2">
    <source>
        <dbReference type="Pfam" id="PF07885"/>
    </source>
</evidence>
<dbReference type="Proteomes" id="UP000243579">
    <property type="component" value="Unassembled WGS sequence"/>
</dbReference>
<keyword evidence="1" id="KW-1133">Transmembrane helix</keyword>
<comment type="caution">
    <text evidence="3">The sequence shown here is derived from an EMBL/GenBank/DDBJ whole genome shotgun (WGS) entry which is preliminary data.</text>
</comment>
<reference evidence="3 4" key="1">
    <citation type="journal article" date="2014" name="Genome Biol. Evol.">
        <title>The secreted proteins of Achlya hypogyna and Thraustotheca clavata identify the ancestral oomycete secretome and reveal gene acquisitions by horizontal gene transfer.</title>
        <authorList>
            <person name="Misner I."/>
            <person name="Blouin N."/>
            <person name="Leonard G."/>
            <person name="Richards T.A."/>
            <person name="Lane C.E."/>
        </authorList>
    </citation>
    <scope>NUCLEOTIDE SEQUENCE [LARGE SCALE GENOMIC DNA]</scope>
    <source>
        <strain evidence="3 4">ATCC 48635</strain>
    </source>
</reference>
<dbReference type="InterPro" id="IPR015449">
    <property type="entry name" value="K_chnl_Ca-activ_SK"/>
</dbReference>
<feature type="domain" description="Potassium channel" evidence="2">
    <location>
        <begin position="328"/>
        <end position="379"/>
    </location>
</feature>
<accession>A0A1V9YNJ1</accession>
<dbReference type="AlphaFoldDB" id="A0A1V9YNJ1"/>
<dbReference type="PANTHER" id="PTHR10153">
    <property type="entry name" value="SMALL CONDUCTANCE CALCIUM-ACTIVATED POTASSIUM CHANNEL"/>
    <property type="match status" value="1"/>
</dbReference>
<feature type="transmembrane region" description="Helical" evidence="1">
    <location>
        <begin position="121"/>
        <end position="138"/>
    </location>
</feature>
<gene>
    <name evidence="3" type="ORF">ACHHYP_09237</name>
</gene>
<keyword evidence="1" id="KW-0472">Membrane</keyword>
<proteinExistence type="predicted"/>
<evidence type="ECO:0000313" key="3">
    <source>
        <dbReference type="EMBL" id="OQR87282.1"/>
    </source>
</evidence>
<keyword evidence="1" id="KW-0812">Transmembrane</keyword>
<dbReference type="OrthoDB" id="433309at2759"/>
<dbReference type="SUPFAM" id="SSF81324">
    <property type="entry name" value="Voltage-gated potassium channels"/>
    <property type="match status" value="1"/>
</dbReference>
<evidence type="ECO:0000313" key="4">
    <source>
        <dbReference type="Proteomes" id="UP000243579"/>
    </source>
</evidence>
<dbReference type="InterPro" id="IPR013099">
    <property type="entry name" value="K_chnl_dom"/>
</dbReference>
<sequence length="472" mass="52190">MTRLSLMDVHMMLPAKSARYVASHFRRPRRLAIQPRDHVYRAQLKQRMQVNDPQWQAAVESLRRLDSLKALYARQRLLENWIGFFTFVSIVVESAAMRLYLTAGTWPDGRPPQPTQAYLDLVKSLLTVLSILLLVLIYRRYEWECRIETASGKLSPGARFYHRTSGKLGLYLLESAAFAVHMLPRVDYTVSVAQYVSAATQNPTTFAYTCPSRLTLEEGHCYSPISYNVNQLGLVILVRVFVFGRLLRNVLGFNTNNVAFVGAIHNVNSVAPYFSVKFLFHVYPTIFASLALLGGLFMTAVAILQVEGYRRRIRAGPMWAIRAINPGLTTFGDSLWLTVVTMTTVGYGEVAPITTAGRCLCVVGGVFGGTVFNALLRAVFVDALGITIAEDDVIRTITSRDDGVRARHLAARLLQTAWRMRRSGAAHALDRQLHSALHAAGDATGKFAGAAGALELCAAGRNDGANRRIGPA</sequence>
<dbReference type="GO" id="GO:0016286">
    <property type="term" value="F:small conductance calcium-activated potassium channel activity"/>
    <property type="evidence" value="ECO:0007669"/>
    <property type="project" value="InterPro"/>
</dbReference>
<dbReference type="Pfam" id="PF07885">
    <property type="entry name" value="Ion_trans_2"/>
    <property type="match status" value="1"/>
</dbReference>
<feature type="transmembrane region" description="Helical" evidence="1">
    <location>
        <begin position="81"/>
        <end position="101"/>
    </location>
</feature>
<dbReference type="Gene3D" id="1.10.287.70">
    <property type="match status" value="1"/>
</dbReference>
<name>A0A1V9YNJ1_ACHHY</name>
<dbReference type="GO" id="GO:0016020">
    <property type="term" value="C:membrane"/>
    <property type="evidence" value="ECO:0007669"/>
    <property type="project" value="InterPro"/>
</dbReference>